<dbReference type="EMBL" id="GBXM01036692">
    <property type="protein sequence ID" value="JAH71885.1"/>
    <property type="molecule type" value="Transcribed_RNA"/>
</dbReference>
<accession>A0A0E9V382</accession>
<organism evidence="1">
    <name type="scientific">Anguilla anguilla</name>
    <name type="common">European freshwater eel</name>
    <name type="synonym">Muraena anguilla</name>
    <dbReference type="NCBI Taxonomy" id="7936"/>
    <lineage>
        <taxon>Eukaryota</taxon>
        <taxon>Metazoa</taxon>
        <taxon>Chordata</taxon>
        <taxon>Craniata</taxon>
        <taxon>Vertebrata</taxon>
        <taxon>Euteleostomi</taxon>
        <taxon>Actinopterygii</taxon>
        <taxon>Neopterygii</taxon>
        <taxon>Teleostei</taxon>
        <taxon>Anguilliformes</taxon>
        <taxon>Anguillidae</taxon>
        <taxon>Anguilla</taxon>
    </lineage>
</organism>
<evidence type="ECO:0000313" key="1">
    <source>
        <dbReference type="EMBL" id="JAH71885.1"/>
    </source>
</evidence>
<proteinExistence type="predicted"/>
<sequence length="24" mass="2954">MNHKKQAEELRRFPPYRLKGLRSV</sequence>
<reference evidence="1" key="1">
    <citation type="submission" date="2014-11" db="EMBL/GenBank/DDBJ databases">
        <authorList>
            <person name="Amaro Gonzalez C."/>
        </authorList>
    </citation>
    <scope>NUCLEOTIDE SEQUENCE</scope>
</reference>
<protein>
    <submittedName>
        <fullName evidence="1">Uncharacterized protein</fullName>
    </submittedName>
</protein>
<reference evidence="1" key="2">
    <citation type="journal article" date="2015" name="Fish Shellfish Immunol.">
        <title>Early steps in the European eel (Anguilla anguilla)-Vibrio vulnificus interaction in the gills: Role of the RtxA13 toxin.</title>
        <authorList>
            <person name="Callol A."/>
            <person name="Pajuelo D."/>
            <person name="Ebbesson L."/>
            <person name="Teles M."/>
            <person name="MacKenzie S."/>
            <person name="Amaro C."/>
        </authorList>
    </citation>
    <scope>NUCLEOTIDE SEQUENCE</scope>
</reference>
<name>A0A0E9V382_ANGAN</name>
<dbReference type="AlphaFoldDB" id="A0A0E9V382"/>